<dbReference type="PANTHER" id="PTHR47718">
    <property type="entry name" value="OS01G0519700 PROTEIN"/>
    <property type="match status" value="1"/>
</dbReference>
<dbReference type="Pfam" id="PF03101">
    <property type="entry name" value="FAR1"/>
    <property type="match status" value="1"/>
</dbReference>
<dbReference type="EMBL" id="QGNW01000174">
    <property type="protein sequence ID" value="RVW88347.1"/>
    <property type="molecule type" value="Genomic_DNA"/>
</dbReference>
<name>A0A438HV61_VITVI</name>
<sequence>MEKTIKQEFEVKLEDVVHDDTYTSKNYHHDTNSLKKKVLKGISVEEVYKLQFNCIEREPRSLTRVGCEAAFRIGLNKKVGKWIVKEFRGEHNHHLDFISTFARCLFMGGNPEEFEKTWHKMVEKLDLKGNRWVIEIYAKRKRWVEAYLRRNFFGNMRSIQRIIIRIRQNEAKVEFDSNNSSPVLSTKIVILENDVASVYTKESFLKFREEMKNAELFFVVGLVTHVSL</sequence>
<dbReference type="InterPro" id="IPR004330">
    <property type="entry name" value="FAR1_DNA_bnd_dom"/>
</dbReference>
<accession>A0A438HV61</accession>
<dbReference type="AlphaFoldDB" id="A0A438HV61"/>
<evidence type="ECO:0000259" key="1">
    <source>
        <dbReference type="Pfam" id="PF03101"/>
    </source>
</evidence>
<dbReference type="PANTHER" id="PTHR47718:SF15">
    <property type="entry name" value="PROTEIN FAR1-RELATED SEQUENCE 5-LIKE"/>
    <property type="match status" value="1"/>
</dbReference>
<proteinExistence type="predicted"/>
<feature type="domain" description="FAR1" evidence="1">
    <location>
        <begin position="56"/>
        <end position="95"/>
    </location>
</feature>
<evidence type="ECO:0000313" key="2">
    <source>
        <dbReference type="EMBL" id="RVW88347.1"/>
    </source>
</evidence>
<evidence type="ECO:0000313" key="3">
    <source>
        <dbReference type="Proteomes" id="UP000288805"/>
    </source>
</evidence>
<gene>
    <name evidence="2" type="primary">FRS9_10</name>
    <name evidence="2" type="ORF">CK203_040971</name>
</gene>
<comment type="caution">
    <text evidence="2">The sequence shown here is derived from an EMBL/GenBank/DDBJ whole genome shotgun (WGS) entry which is preliminary data.</text>
</comment>
<organism evidence="2 3">
    <name type="scientific">Vitis vinifera</name>
    <name type="common">Grape</name>
    <dbReference type="NCBI Taxonomy" id="29760"/>
    <lineage>
        <taxon>Eukaryota</taxon>
        <taxon>Viridiplantae</taxon>
        <taxon>Streptophyta</taxon>
        <taxon>Embryophyta</taxon>
        <taxon>Tracheophyta</taxon>
        <taxon>Spermatophyta</taxon>
        <taxon>Magnoliopsida</taxon>
        <taxon>eudicotyledons</taxon>
        <taxon>Gunneridae</taxon>
        <taxon>Pentapetalae</taxon>
        <taxon>rosids</taxon>
        <taxon>Vitales</taxon>
        <taxon>Vitaceae</taxon>
        <taxon>Viteae</taxon>
        <taxon>Vitis</taxon>
    </lineage>
</organism>
<reference evidence="2 3" key="1">
    <citation type="journal article" date="2018" name="PLoS Genet.">
        <title>Population sequencing reveals clonal diversity and ancestral inbreeding in the grapevine cultivar Chardonnay.</title>
        <authorList>
            <person name="Roach M.J."/>
            <person name="Johnson D.L."/>
            <person name="Bohlmann J."/>
            <person name="van Vuuren H.J."/>
            <person name="Jones S.J."/>
            <person name="Pretorius I.S."/>
            <person name="Schmidt S.A."/>
            <person name="Borneman A.R."/>
        </authorList>
    </citation>
    <scope>NUCLEOTIDE SEQUENCE [LARGE SCALE GENOMIC DNA]</scope>
    <source>
        <strain evidence="3">cv. Chardonnay</strain>
        <tissue evidence="2">Leaf</tissue>
    </source>
</reference>
<dbReference type="Proteomes" id="UP000288805">
    <property type="component" value="Unassembled WGS sequence"/>
</dbReference>
<protein>
    <submittedName>
        <fullName evidence="2">Protein FAR1-related sequence 9</fullName>
    </submittedName>
</protein>